<dbReference type="AlphaFoldDB" id="A0A3S8SED1"/>
<sequence>MAENAEILQITTKDFFDKYFDVLMSIAGRTNTELLPENISSFEMLDNRYLLKIRRADMLVYCTGKAFSDCQNKTKKPYKTILVDCYLNDMTNLEVAKKVGYSRSRFGTLKQEALAEFTQRFNYWIQNQKFSPLVRAKKAICESR</sequence>
<name>A0A3S8SED1_LACHE</name>
<reference evidence="1 2" key="1">
    <citation type="submission" date="2017-02" db="EMBL/GenBank/DDBJ databases">
        <title>Complete genome sequence of Lactobacillus helveticus.</title>
        <authorList>
            <person name="Kim J.F."/>
            <person name="Chung Y."/>
            <person name="Kwak M."/>
        </authorList>
    </citation>
    <scope>NUCLEOTIDE SEQUENCE [LARGE SCALE GENOMIC DNA]</scope>
    <source>
        <strain evidence="1 2">LH5</strain>
    </source>
</reference>
<proteinExistence type="predicted"/>
<evidence type="ECO:0000313" key="2">
    <source>
        <dbReference type="Proteomes" id="UP000267945"/>
    </source>
</evidence>
<dbReference type="RefSeq" id="WP_014918298.1">
    <property type="nucleotide sequence ID" value="NZ_CP019581.1"/>
</dbReference>
<organism evidence="1 2">
    <name type="scientific">Lactobacillus helveticus</name>
    <name type="common">Lactobacillus suntoryeus</name>
    <dbReference type="NCBI Taxonomy" id="1587"/>
    <lineage>
        <taxon>Bacteria</taxon>
        <taxon>Bacillati</taxon>
        <taxon>Bacillota</taxon>
        <taxon>Bacilli</taxon>
        <taxon>Lactobacillales</taxon>
        <taxon>Lactobacillaceae</taxon>
        <taxon>Lactobacillus</taxon>
    </lineage>
</organism>
<dbReference type="EMBL" id="CP019581">
    <property type="protein sequence ID" value="AZK92157.1"/>
    <property type="molecule type" value="Genomic_DNA"/>
</dbReference>
<evidence type="ECO:0000313" key="1">
    <source>
        <dbReference type="EMBL" id="AZK92157.1"/>
    </source>
</evidence>
<gene>
    <name evidence="1" type="ORF">LH5_01931</name>
</gene>
<dbReference type="Proteomes" id="UP000267945">
    <property type="component" value="Chromosome"/>
</dbReference>
<protein>
    <submittedName>
        <fullName evidence="1">Uncharacterized protein</fullName>
    </submittedName>
</protein>
<accession>A0A3S8SED1</accession>
<dbReference type="GeneID" id="99758067"/>